<keyword evidence="4" id="KW-1185">Reference proteome</keyword>
<dbReference type="InterPro" id="IPR018392">
    <property type="entry name" value="LysM"/>
</dbReference>
<dbReference type="EMBL" id="WINI01000007">
    <property type="protein sequence ID" value="MQR01987.1"/>
    <property type="molecule type" value="Genomic_DNA"/>
</dbReference>
<name>A0A843YVG8_9BURK</name>
<organism evidence="3 4">
    <name type="scientific">Glaciimonas soli</name>
    <dbReference type="NCBI Taxonomy" id="2590999"/>
    <lineage>
        <taxon>Bacteria</taxon>
        <taxon>Pseudomonadati</taxon>
        <taxon>Pseudomonadota</taxon>
        <taxon>Betaproteobacteria</taxon>
        <taxon>Burkholderiales</taxon>
        <taxon>Oxalobacteraceae</taxon>
        <taxon>Glaciimonas</taxon>
    </lineage>
</organism>
<evidence type="ECO:0000313" key="4">
    <source>
        <dbReference type="Proteomes" id="UP000451565"/>
    </source>
</evidence>
<accession>A0A843YVG8</accession>
<dbReference type="Pfam" id="PF01476">
    <property type="entry name" value="LysM"/>
    <property type="match status" value="1"/>
</dbReference>
<dbReference type="Proteomes" id="UP000451565">
    <property type="component" value="Unassembled WGS sequence"/>
</dbReference>
<dbReference type="InterPro" id="IPR052196">
    <property type="entry name" value="Bact_Kbp"/>
</dbReference>
<proteinExistence type="predicted"/>
<dbReference type="InterPro" id="IPR036779">
    <property type="entry name" value="LysM_dom_sf"/>
</dbReference>
<dbReference type="CDD" id="cd00118">
    <property type="entry name" value="LysM"/>
    <property type="match status" value="1"/>
</dbReference>
<sequence length="165" mass="17161">MGILNFSGIGSAISKAFGIGEAKAAATTAAPNLQDLEQKAADAITANIAANNLTADGLLVAFDAKSSTVTVQGEAADQATKEKILLCCGNVHGVTVVTDEMSVTAPSDPSEYYTVVSGDNLSKIAAHYYGNANDYPKIVDANQPMIVNADKIYPGQSLRIPPKTW</sequence>
<dbReference type="PANTHER" id="PTHR34700:SF8">
    <property type="entry name" value="POTASSIUM BINDING PROTEIN KBP"/>
    <property type="match status" value="1"/>
</dbReference>
<dbReference type="Pfam" id="PF04972">
    <property type="entry name" value="BON"/>
    <property type="match status" value="1"/>
</dbReference>
<feature type="domain" description="LysM" evidence="2">
    <location>
        <begin position="111"/>
        <end position="160"/>
    </location>
</feature>
<feature type="domain" description="BON" evidence="1">
    <location>
        <begin position="32"/>
        <end position="105"/>
    </location>
</feature>
<dbReference type="PROSITE" id="PS50914">
    <property type="entry name" value="BON"/>
    <property type="match status" value="1"/>
</dbReference>
<gene>
    <name evidence="3" type="primary">lysM</name>
    <name evidence="3" type="ORF">GEV47_15015</name>
</gene>
<dbReference type="SUPFAM" id="SSF54106">
    <property type="entry name" value="LysM domain"/>
    <property type="match status" value="1"/>
</dbReference>
<dbReference type="Gene3D" id="3.10.350.10">
    <property type="entry name" value="LysM domain"/>
    <property type="match status" value="1"/>
</dbReference>
<dbReference type="InterPro" id="IPR007055">
    <property type="entry name" value="BON_dom"/>
</dbReference>
<dbReference type="PROSITE" id="PS51782">
    <property type="entry name" value="LYSM"/>
    <property type="match status" value="1"/>
</dbReference>
<dbReference type="OrthoDB" id="370541at2"/>
<reference evidence="3 4" key="1">
    <citation type="submission" date="2019-10" db="EMBL/GenBank/DDBJ databases">
        <title>Glaciimonas soli sp. nov., a psychrophilic bacterium isolated from the forest soil of a high elevation mountain in Taiwan.</title>
        <authorList>
            <person name="Wang L.-T."/>
            <person name="Shieh W.Y."/>
        </authorList>
    </citation>
    <scope>NUCLEOTIDE SEQUENCE [LARGE SCALE GENOMIC DNA]</scope>
    <source>
        <strain evidence="3 4">GS1</strain>
    </source>
</reference>
<evidence type="ECO:0000259" key="1">
    <source>
        <dbReference type="PROSITE" id="PS50914"/>
    </source>
</evidence>
<evidence type="ECO:0000259" key="2">
    <source>
        <dbReference type="PROSITE" id="PS51782"/>
    </source>
</evidence>
<protein>
    <submittedName>
        <fullName evidence="3">Peptidoglycan-binding protein LysM</fullName>
    </submittedName>
</protein>
<dbReference type="AlphaFoldDB" id="A0A843YVG8"/>
<dbReference type="NCBIfam" id="NF008399">
    <property type="entry name" value="PRK11198.1"/>
    <property type="match status" value="1"/>
</dbReference>
<dbReference type="SMART" id="SM00257">
    <property type="entry name" value="LysM"/>
    <property type="match status" value="1"/>
</dbReference>
<comment type="caution">
    <text evidence="3">The sequence shown here is derived from an EMBL/GenBank/DDBJ whole genome shotgun (WGS) entry which is preliminary data.</text>
</comment>
<evidence type="ECO:0000313" key="3">
    <source>
        <dbReference type="EMBL" id="MQR01987.1"/>
    </source>
</evidence>
<dbReference type="RefSeq" id="WP_153235556.1">
    <property type="nucleotide sequence ID" value="NZ_WINI01000007.1"/>
</dbReference>
<dbReference type="PANTHER" id="PTHR34700">
    <property type="entry name" value="POTASSIUM BINDING PROTEIN KBP"/>
    <property type="match status" value="1"/>
</dbReference>